<feature type="transmembrane region" description="Helical" evidence="1">
    <location>
        <begin position="288"/>
        <end position="307"/>
    </location>
</feature>
<gene>
    <name evidence="3" type="ORF">FHS55_003465</name>
</gene>
<dbReference type="PANTHER" id="PTHR30188:SF3">
    <property type="entry name" value="ABC TRANSPORTER PERMEASE"/>
    <property type="match status" value="1"/>
</dbReference>
<evidence type="ECO:0000259" key="2">
    <source>
        <dbReference type="PROSITE" id="PS50801"/>
    </source>
</evidence>
<dbReference type="EMBL" id="JACICD010000007">
    <property type="protein sequence ID" value="MBB3772840.1"/>
    <property type="molecule type" value="Genomic_DNA"/>
</dbReference>
<feature type="domain" description="STAS" evidence="2">
    <location>
        <begin position="55"/>
        <end position="99"/>
    </location>
</feature>
<dbReference type="GO" id="GO:0005548">
    <property type="term" value="F:phospholipid transporter activity"/>
    <property type="evidence" value="ECO:0007669"/>
    <property type="project" value="TreeGrafter"/>
</dbReference>
<comment type="caution">
    <text evidence="3">The sequence shown here is derived from an EMBL/GenBank/DDBJ whole genome shotgun (WGS) entry which is preliminary data.</text>
</comment>
<dbReference type="SUPFAM" id="SSF52091">
    <property type="entry name" value="SpoIIaa-like"/>
    <property type="match status" value="1"/>
</dbReference>
<dbReference type="InterPro" id="IPR002645">
    <property type="entry name" value="STAS_dom"/>
</dbReference>
<sequence length="382" mass="40935">MGVAEAPLLATARNGRELVFVGNGRWAAVQARALEGAVEAGLAELGNGPVETARLDFSGVRRIDTVGAVMVDRLQRGLEAAGVRYQMVGLDRRFQPLLDEVARGCHQVPPVRRHDNALTGGLIVVGRTVADTGQDALFFLSFIGAVASSLARVTLRPHTFRWTSMVYHLERTCLRAVPIIALITFLIGCIIAQQGIFHFRKFGATTYVVDMVGILTLRELGVLIVSIMVAGRSGSAFTAELGSMRMREEVDALRVMGFDPNEVLVLPRLVALVIAVPLLTFIGNMCALFGGGLVAWIYGSISPEIFISRLQEAISLSTFEVGMIKAPFMAAIIGLIACMEGMRVGGSAESLGAHTTAAVVKAIFLVIVVDGLFAMFFAAIDM</sequence>
<dbReference type="GO" id="GO:0043190">
    <property type="term" value="C:ATP-binding cassette (ABC) transporter complex"/>
    <property type="evidence" value="ECO:0007669"/>
    <property type="project" value="InterPro"/>
</dbReference>
<dbReference type="Pfam" id="PF02405">
    <property type="entry name" value="MlaE"/>
    <property type="match status" value="1"/>
</dbReference>
<keyword evidence="1" id="KW-0472">Membrane</keyword>
<protein>
    <submittedName>
        <fullName evidence="3">Phospholipid/cholesterol/gamma-HCH transport system permease protein</fullName>
    </submittedName>
</protein>
<dbReference type="Proteomes" id="UP000533469">
    <property type="component" value="Unassembled WGS sequence"/>
</dbReference>
<feature type="transmembrane region" description="Helical" evidence="1">
    <location>
        <begin position="358"/>
        <end position="380"/>
    </location>
</feature>
<evidence type="ECO:0000256" key="1">
    <source>
        <dbReference type="SAM" id="Phobius"/>
    </source>
</evidence>
<feature type="transmembrane region" description="Helical" evidence="1">
    <location>
        <begin position="136"/>
        <end position="155"/>
    </location>
</feature>
<dbReference type="InterPro" id="IPR030802">
    <property type="entry name" value="Permease_MalE"/>
</dbReference>
<keyword evidence="1" id="KW-0812">Transmembrane</keyword>
<organism evidence="3 4">
    <name type="scientific">Ancylobacter tetraedralis</name>
    <dbReference type="NCBI Taxonomy" id="217068"/>
    <lineage>
        <taxon>Bacteria</taxon>
        <taxon>Pseudomonadati</taxon>
        <taxon>Pseudomonadota</taxon>
        <taxon>Alphaproteobacteria</taxon>
        <taxon>Hyphomicrobiales</taxon>
        <taxon>Xanthobacteraceae</taxon>
        <taxon>Ancylobacter</taxon>
    </lineage>
</organism>
<keyword evidence="4" id="KW-1185">Reference proteome</keyword>
<accession>A0A839ZD89</accession>
<dbReference type="InterPro" id="IPR036513">
    <property type="entry name" value="STAS_dom_sf"/>
</dbReference>
<dbReference type="AlphaFoldDB" id="A0A839ZD89"/>
<name>A0A839ZD89_9HYPH</name>
<keyword evidence="1" id="KW-1133">Transmembrane helix</keyword>
<reference evidence="3 4" key="1">
    <citation type="submission" date="2020-08" db="EMBL/GenBank/DDBJ databases">
        <title>Genomic Encyclopedia of Type Strains, Phase IV (KMG-IV): sequencing the most valuable type-strain genomes for metagenomic binning, comparative biology and taxonomic classification.</title>
        <authorList>
            <person name="Goeker M."/>
        </authorList>
    </citation>
    <scope>NUCLEOTIDE SEQUENCE [LARGE SCALE GENOMIC DNA]</scope>
    <source>
        <strain evidence="3 4">DSM 5895</strain>
    </source>
</reference>
<dbReference type="PROSITE" id="PS50801">
    <property type="entry name" value="STAS"/>
    <property type="match status" value="1"/>
</dbReference>
<proteinExistence type="predicted"/>
<dbReference type="PANTHER" id="PTHR30188">
    <property type="entry name" value="ABC TRANSPORTER PERMEASE PROTEIN-RELATED"/>
    <property type="match status" value="1"/>
</dbReference>
<dbReference type="RefSeq" id="WP_183191005.1">
    <property type="nucleotide sequence ID" value="NZ_JACICD010000007.1"/>
</dbReference>
<evidence type="ECO:0000313" key="4">
    <source>
        <dbReference type="Proteomes" id="UP000533469"/>
    </source>
</evidence>
<feature type="transmembrane region" description="Helical" evidence="1">
    <location>
        <begin position="176"/>
        <end position="200"/>
    </location>
</feature>
<evidence type="ECO:0000313" key="3">
    <source>
        <dbReference type="EMBL" id="MBB3772840.1"/>
    </source>
</evidence>